<name>A0ABX2JRP1_9SPHN</name>
<dbReference type="EMBL" id="JABULH010000004">
    <property type="protein sequence ID" value="NTS65727.1"/>
    <property type="molecule type" value="Genomic_DNA"/>
</dbReference>
<gene>
    <name evidence="2" type="ORF">HRV97_11200</name>
</gene>
<dbReference type="Pfam" id="PF18348">
    <property type="entry name" value="SH3_16"/>
    <property type="match status" value="1"/>
</dbReference>
<evidence type="ECO:0000259" key="1">
    <source>
        <dbReference type="Pfam" id="PF18348"/>
    </source>
</evidence>
<organism evidence="2 3">
    <name type="scientific">Sphingomonas hominis</name>
    <dbReference type="NCBI Taxonomy" id="2741495"/>
    <lineage>
        <taxon>Bacteria</taxon>
        <taxon>Pseudomonadati</taxon>
        <taxon>Pseudomonadota</taxon>
        <taxon>Alphaproteobacteria</taxon>
        <taxon>Sphingomonadales</taxon>
        <taxon>Sphingomonadaceae</taxon>
        <taxon>Sphingomonas</taxon>
    </lineage>
</organism>
<evidence type="ECO:0000313" key="2">
    <source>
        <dbReference type="EMBL" id="NTS65727.1"/>
    </source>
</evidence>
<feature type="domain" description="Bacterial dipeptidyl-peptidase SH3" evidence="1">
    <location>
        <begin position="33"/>
        <end position="81"/>
    </location>
</feature>
<sequence length="84" mass="8829">MRADIADVRLAELVFAPHYAAPLPRVVTRPASLRRERAADAEVLTELAAGARFDLLDVTGGIGWGIALDADLVGYLDADAIAAA</sequence>
<accession>A0ABX2JRP1</accession>
<keyword evidence="3" id="KW-1185">Reference proteome</keyword>
<reference evidence="2 3" key="1">
    <citation type="submission" date="2020-06" db="EMBL/GenBank/DDBJ databases">
        <title>Sphingomonas hominis sp. nov., a member of the Sphingomonas, isolated from the hair of a 22-year-old girl.</title>
        <authorList>
            <person name="Zhang D.-F."/>
            <person name="Cui X.-W."/>
        </authorList>
    </citation>
    <scope>NUCLEOTIDE SEQUENCE [LARGE SCALE GENOMIC DNA]</scope>
    <source>
        <strain evidence="2 3">HHU CXW</strain>
    </source>
</reference>
<comment type="caution">
    <text evidence="2">The sequence shown here is derived from an EMBL/GenBank/DDBJ whole genome shotgun (WGS) entry which is preliminary data.</text>
</comment>
<protein>
    <submittedName>
        <fullName evidence="2">SH3 domain-containing protein</fullName>
    </submittedName>
</protein>
<dbReference type="InterPro" id="IPR041382">
    <property type="entry name" value="SH3_16"/>
</dbReference>
<evidence type="ECO:0000313" key="3">
    <source>
        <dbReference type="Proteomes" id="UP000621447"/>
    </source>
</evidence>
<proteinExistence type="predicted"/>
<dbReference type="Proteomes" id="UP000621447">
    <property type="component" value="Unassembled WGS sequence"/>
</dbReference>